<evidence type="ECO:0000313" key="1">
    <source>
        <dbReference type="EMBL" id="SBT67959.1"/>
    </source>
</evidence>
<protein>
    <submittedName>
        <fullName evidence="1">Polyketide cyclase / dehydrase and lipid transport</fullName>
    </submittedName>
</protein>
<dbReference type="RefSeq" id="WP_091579359.1">
    <property type="nucleotide sequence ID" value="NZ_FLRH01000004.1"/>
</dbReference>
<reference evidence="2" key="1">
    <citation type="submission" date="2016-06" db="EMBL/GenBank/DDBJ databases">
        <authorList>
            <person name="Varghese N."/>
            <person name="Submissions Spin"/>
        </authorList>
    </citation>
    <scope>NUCLEOTIDE SEQUENCE [LARGE SCALE GENOMIC DNA]</scope>
    <source>
        <strain evidence="2">DSM 45794</strain>
    </source>
</reference>
<dbReference type="SUPFAM" id="SSF55961">
    <property type="entry name" value="Bet v1-like"/>
    <property type="match status" value="1"/>
</dbReference>
<dbReference type="STRING" id="946078.GA0070622_5047"/>
<dbReference type="Gene3D" id="3.30.530.20">
    <property type="match status" value="1"/>
</dbReference>
<dbReference type="AlphaFoldDB" id="A0A1A9BG68"/>
<dbReference type="EMBL" id="FLRH01000004">
    <property type="protein sequence ID" value="SBT67959.1"/>
    <property type="molecule type" value="Genomic_DNA"/>
</dbReference>
<dbReference type="Pfam" id="PF10604">
    <property type="entry name" value="Polyketide_cyc2"/>
    <property type="match status" value="1"/>
</dbReference>
<dbReference type="OrthoDB" id="191189at2"/>
<keyword evidence="2" id="KW-1185">Reference proteome</keyword>
<dbReference type="CDD" id="cd08862">
    <property type="entry name" value="SRPBCC_Smu440-like"/>
    <property type="match status" value="1"/>
</dbReference>
<dbReference type="InterPro" id="IPR023393">
    <property type="entry name" value="START-like_dom_sf"/>
</dbReference>
<proteinExistence type="predicted"/>
<dbReference type="InterPro" id="IPR019587">
    <property type="entry name" value="Polyketide_cyclase/dehydratase"/>
</dbReference>
<evidence type="ECO:0000313" key="2">
    <source>
        <dbReference type="Proteomes" id="UP000199558"/>
    </source>
</evidence>
<name>A0A1A9BG68_9ACTN</name>
<dbReference type="Proteomes" id="UP000199558">
    <property type="component" value="Unassembled WGS sequence"/>
</dbReference>
<accession>A0A1A9BG68</accession>
<sequence length="140" mass="15703">MRFVESVEIAADVDQVWAVQSDVERWPEWTPSVTAARRLEPGPLALGATARLTQPRLRPAVWRVTEIDPPYAFVWESASPGVRSRGEHRLVRLDDGRTRAELTLTQSGPLAALVGLLGGSTMRRYLRQEADGLRRRCERG</sequence>
<organism evidence="1 2">
    <name type="scientific">Micromonospora sediminicola</name>
    <dbReference type="NCBI Taxonomy" id="946078"/>
    <lineage>
        <taxon>Bacteria</taxon>
        <taxon>Bacillati</taxon>
        <taxon>Actinomycetota</taxon>
        <taxon>Actinomycetes</taxon>
        <taxon>Micromonosporales</taxon>
        <taxon>Micromonosporaceae</taxon>
        <taxon>Micromonospora</taxon>
    </lineage>
</organism>
<gene>
    <name evidence="1" type="ORF">GA0070622_5047</name>
</gene>